<dbReference type="InterPro" id="IPR007197">
    <property type="entry name" value="rSAM"/>
</dbReference>
<dbReference type="PANTHER" id="PTHR30352">
    <property type="entry name" value="PYRUVATE FORMATE-LYASE-ACTIVATING ENZYME"/>
    <property type="match status" value="1"/>
</dbReference>
<dbReference type="InterPro" id="IPR013785">
    <property type="entry name" value="Aldolase_TIM"/>
</dbReference>
<dbReference type="GO" id="GO:0046872">
    <property type="term" value="F:metal ion binding"/>
    <property type="evidence" value="ECO:0007669"/>
    <property type="project" value="UniProtKB-KW"/>
</dbReference>
<evidence type="ECO:0000313" key="9">
    <source>
        <dbReference type="Proteomes" id="UP000278983"/>
    </source>
</evidence>
<feature type="domain" description="Radical SAM core" evidence="7">
    <location>
        <begin position="19"/>
        <end position="210"/>
    </location>
</feature>
<evidence type="ECO:0000256" key="5">
    <source>
        <dbReference type="ARBA" id="ARBA00023004"/>
    </source>
</evidence>
<dbReference type="EMBL" id="RYYU01000001">
    <property type="protein sequence ID" value="RUL59612.1"/>
    <property type="molecule type" value="Genomic_DNA"/>
</dbReference>
<dbReference type="SFLD" id="SFLDS00029">
    <property type="entry name" value="Radical_SAM"/>
    <property type="match status" value="1"/>
</dbReference>
<keyword evidence="5" id="KW-0408">Iron</keyword>
<keyword evidence="6" id="KW-0411">Iron-sulfur</keyword>
<dbReference type="PROSITE" id="PS51918">
    <property type="entry name" value="RADICAL_SAM"/>
    <property type="match status" value="1"/>
</dbReference>
<accession>A0A3S0RAY4</accession>
<evidence type="ECO:0000259" key="7">
    <source>
        <dbReference type="PROSITE" id="PS51918"/>
    </source>
</evidence>
<comment type="caution">
    <text evidence="8">The sequence shown here is derived from an EMBL/GenBank/DDBJ whole genome shotgun (WGS) entry which is preliminary data.</text>
</comment>
<dbReference type="OrthoDB" id="9782387at2"/>
<sequence length="210" mass="23993">MMSDAQAPLIGICRHRLGIDGKGVVTLVAFHGCTLACRYCLNVECLRADGVFKKITPEELLSEVMQDNLYFLASGGGVTFGGGEPCLRSVFIENFCRIMPKEWNITLETALNVERHDIERLLPYIDHYFIDVKDLNAEIYERYTSRPIGRMLSNLQWLLSHEGMAEKITVRLPHIPDYNTPEDIACSREQLTEMGVKNFDEFSYIIPKRE</sequence>
<proteinExistence type="predicted"/>
<keyword evidence="9" id="KW-1185">Reference proteome</keyword>
<dbReference type="InterPro" id="IPR034457">
    <property type="entry name" value="Organic_radical-activating"/>
</dbReference>
<dbReference type="SUPFAM" id="SSF102114">
    <property type="entry name" value="Radical SAM enzymes"/>
    <property type="match status" value="1"/>
</dbReference>
<dbReference type="PANTHER" id="PTHR30352:SF4">
    <property type="entry name" value="PYRUVATE FORMATE-LYASE 2-ACTIVATING ENZYME"/>
    <property type="match status" value="1"/>
</dbReference>
<dbReference type="RefSeq" id="WP_126678719.1">
    <property type="nucleotide sequence ID" value="NZ_RYYU01000001.1"/>
</dbReference>
<comment type="cofactor">
    <cofactor evidence="1">
        <name>[4Fe-4S] cluster</name>
        <dbReference type="ChEBI" id="CHEBI:49883"/>
    </cofactor>
</comment>
<dbReference type="GO" id="GO:0051539">
    <property type="term" value="F:4 iron, 4 sulfur cluster binding"/>
    <property type="evidence" value="ECO:0007669"/>
    <property type="project" value="UniProtKB-KW"/>
</dbReference>
<keyword evidence="3" id="KW-0949">S-adenosyl-L-methionine</keyword>
<dbReference type="Proteomes" id="UP000278983">
    <property type="component" value="Unassembled WGS sequence"/>
</dbReference>
<dbReference type="Pfam" id="PF04055">
    <property type="entry name" value="Radical_SAM"/>
    <property type="match status" value="1"/>
</dbReference>
<evidence type="ECO:0000256" key="2">
    <source>
        <dbReference type="ARBA" id="ARBA00022485"/>
    </source>
</evidence>
<dbReference type="InterPro" id="IPR058240">
    <property type="entry name" value="rSAM_sf"/>
</dbReference>
<dbReference type="AlphaFoldDB" id="A0A3S0RAY4"/>
<organism evidence="8 9">
    <name type="scientific">Prevotella koreensis</name>
    <dbReference type="NCBI Taxonomy" id="2490854"/>
    <lineage>
        <taxon>Bacteria</taxon>
        <taxon>Pseudomonadati</taxon>
        <taxon>Bacteroidota</taxon>
        <taxon>Bacteroidia</taxon>
        <taxon>Bacteroidales</taxon>
        <taxon>Prevotellaceae</taxon>
        <taxon>Prevotella</taxon>
    </lineage>
</organism>
<evidence type="ECO:0000256" key="6">
    <source>
        <dbReference type="ARBA" id="ARBA00023014"/>
    </source>
</evidence>
<dbReference type="Gene3D" id="3.20.20.70">
    <property type="entry name" value="Aldolase class I"/>
    <property type="match status" value="1"/>
</dbReference>
<evidence type="ECO:0000313" key="8">
    <source>
        <dbReference type="EMBL" id="RUL59612.1"/>
    </source>
</evidence>
<evidence type="ECO:0000256" key="1">
    <source>
        <dbReference type="ARBA" id="ARBA00001966"/>
    </source>
</evidence>
<reference evidence="8 9" key="1">
    <citation type="submission" date="2018-12" db="EMBL/GenBank/DDBJ databases">
        <title>Genome sequencing of Prevotella sp. KCOM 3155 (= JS262).</title>
        <authorList>
            <person name="Kook J.-K."/>
            <person name="Park S.-N."/>
            <person name="Lim Y.K."/>
        </authorList>
    </citation>
    <scope>NUCLEOTIDE SEQUENCE [LARGE SCALE GENOMIC DNA]</scope>
    <source>
        <strain evidence="8 9">KCOM 3155</strain>
    </source>
</reference>
<evidence type="ECO:0000256" key="4">
    <source>
        <dbReference type="ARBA" id="ARBA00022723"/>
    </source>
</evidence>
<keyword evidence="4" id="KW-0479">Metal-binding</keyword>
<dbReference type="GO" id="GO:0003824">
    <property type="term" value="F:catalytic activity"/>
    <property type="evidence" value="ECO:0007669"/>
    <property type="project" value="InterPro"/>
</dbReference>
<gene>
    <name evidence="8" type="ORF">EHV08_07460</name>
</gene>
<name>A0A3S0RAY4_9BACT</name>
<evidence type="ECO:0000256" key="3">
    <source>
        <dbReference type="ARBA" id="ARBA00022691"/>
    </source>
</evidence>
<keyword evidence="2" id="KW-0004">4Fe-4S</keyword>
<protein>
    <submittedName>
        <fullName evidence="8">Radical SAM protein</fullName>
    </submittedName>
</protein>